<feature type="compositionally biased region" description="Basic and acidic residues" evidence="1">
    <location>
        <begin position="111"/>
        <end position="122"/>
    </location>
</feature>
<sequence>MLKWLVQKTPQQSKNLDLITDNPLAALEFNGGISTGKSRSKEIYSVNRTNPLYDADDGKWVNHGFRDDDPDPKLLHVEPNATRSSRTSSGYGSQDSQRRMIGTQSNPQVLGRDELTSRHEVESFAPVGRGPPKPIWPDKHQAPNIILRSTETHSNKHVPIAFLHTNSKYVSSIGMFGEKPGPHVFNVVRNGGFVSSIQFGGAKSIKRPIHPRLGPHSSKERVFGISHKQLSPIDEMQVDYETNAGMDDSIVTDSLLQLTSFSPAIANPELKGDRTGGFLGHIVEDQDDDEAIYPPSGMVRKNENMDNVIRELTQAVIKSRNRSTLTRAMGSKASGQRSSSRRTYLRNSIRAVKSISKGPGKQVMRDLWQKSGMKTNGRKLIADSLSEDESGDSQDGRSKYLKKRGRKLPKRNHSIGSSSVSSSESTLSGSYQTPFTNGPRSHAFSSGIYAEVYKSSSQNSSVRKVFDRGLVGTIADDVESISTSDSENKRVRFSGDVVNNEALKERLVYDFVPRTKPSQPQNRNDVIIDIAKLNQRDGFPSEVGGAPLWERYYGADGKFAGNPEDRNDSAKKTDYRAIFTSPYFDYRRTNSHGGTVTSKSDPLISNLVAKQTLRMQKKRPRICGYWQTIFTLLFLGSVMVTILTLTVLYASQRTES</sequence>
<evidence type="ECO:0000256" key="2">
    <source>
        <dbReference type="SAM" id="Phobius"/>
    </source>
</evidence>
<keyword evidence="2" id="KW-0812">Transmembrane</keyword>
<feature type="region of interest" description="Disordered" evidence="1">
    <location>
        <begin position="382"/>
        <end position="440"/>
    </location>
</feature>
<evidence type="ECO:0000256" key="1">
    <source>
        <dbReference type="SAM" id="MobiDB-lite"/>
    </source>
</evidence>
<feature type="transmembrane region" description="Helical" evidence="2">
    <location>
        <begin position="625"/>
        <end position="650"/>
    </location>
</feature>
<evidence type="ECO:0000313" key="3">
    <source>
        <dbReference type="EMBL" id="TRY67672.1"/>
    </source>
</evidence>
<reference evidence="3 4" key="1">
    <citation type="journal article" date="2018" name="Nat. Ecol. Evol.">
        <title>Genomic signatures of mitonuclear coevolution across populations of Tigriopus californicus.</title>
        <authorList>
            <person name="Barreto F.S."/>
            <person name="Watson E.T."/>
            <person name="Lima T.G."/>
            <person name="Willett C.S."/>
            <person name="Edmands S."/>
            <person name="Li W."/>
            <person name="Burton R.S."/>
        </authorList>
    </citation>
    <scope>NUCLEOTIDE SEQUENCE [LARGE SCALE GENOMIC DNA]</scope>
    <source>
        <strain evidence="3 4">San Diego</strain>
    </source>
</reference>
<dbReference type="EMBL" id="VCGU01000011">
    <property type="protein sequence ID" value="TRY67672.1"/>
    <property type="molecule type" value="Genomic_DNA"/>
</dbReference>
<comment type="caution">
    <text evidence="3">The sequence shown here is derived from an EMBL/GenBank/DDBJ whole genome shotgun (WGS) entry which is preliminary data.</text>
</comment>
<dbReference type="Proteomes" id="UP000318571">
    <property type="component" value="Chromosome 4"/>
</dbReference>
<feature type="compositionally biased region" description="Low complexity" evidence="1">
    <location>
        <begin position="82"/>
        <end position="93"/>
    </location>
</feature>
<dbReference type="OrthoDB" id="8196393at2759"/>
<feature type="compositionally biased region" description="Low complexity" evidence="1">
    <location>
        <begin position="414"/>
        <end position="430"/>
    </location>
</feature>
<keyword evidence="4" id="KW-1185">Reference proteome</keyword>
<feature type="compositionally biased region" description="Basic and acidic residues" evidence="1">
    <location>
        <begin position="63"/>
        <end position="76"/>
    </location>
</feature>
<feature type="compositionally biased region" description="Basic residues" evidence="1">
    <location>
        <begin position="399"/>
        <end position="413"/>
    </location>
</feature>
<organism evidence="3 4">
    <name type="scientific">Tigriopus californicus</name>
    <name type="common">Marine copepod</name>
    <dbReference type="NCBI Taxonomy" id="6832"/>
    <lineage>
        <taxon>Eukaryota</taxon>
        <taxon>Metazoa</taxon>
        <taxon>Ecdysozoa</taxon>
        <taxon>Arthropoda</taxon>
        <taxon>Crustacea</taxon>
        <taxon>Multicrustacea</taxon>
        <taxon>Hexanauplia</taxon>
        <taxon>Copepoda</taxon>
        <taxon>Harpacticoida</taxon>
        <taxon>Harpacticidae</taxon>
        <taxon>Tigriopus</taxon>
    </lineage>
</organism>
<accession>A0A553NQE8</accession>
<gene>
    <name evidence="3" type="ORF">TCAL_03096</name>
</gene>
<feature type="region of interest" description="Disordered" evidence="1">
    <location>
        <begin position="320"/>
        <end position="347"/>
    </location>
</feature>
<protein>
    <submittedName>
        <fullName evidence="3">Uncharacterized protein</fullName>
    </submittedName>
</protein>
<keyword evidence="2" id="KW-1133">Transmembrane helix</keyword>
<keyword evidence="2" id="KW-0472">Membrane</keyword>
<proteinExistence type="predicted"/>
<feature type="region of interest" description="Disordered" evidence="1">
    <location>
        <begin position="63"/>
        <end position="140"/>
    </location>
</feature>
<name>A0A553NQE8_TIGCA</name>
<evidence type="ECO:0000313" key="4">
    <source>
        <dbReference type="Proteomes" id="UP000318571"/>
    </source>
</evidence>
<dbReference type="AlphaFoldDB" id="A0A553NQE8"/>